<name>E4XS63_OIKDI</name>
<feature type="compositionally biased region" description="Polar residues" evidence="1">
    <location>
        <begin position="75"/>
        <end position="85"/>
    </location>
</feature>
<feature type="compositionally biased region" description="Polar residues" evidence="1">
    <location>
        <begin position="131"/>
        <end position="149"/>
    </location>
</feature>
<feature type="region of interest" description="Disordered" evidence="1">
    <location>
        <begin position="223"/>
        <end position="253"/>
    </location>
</feature>
<feature type="region of interest" description="Disordered" evidence="1">
    <location>
        <begin position="1"/>
        <end position="85"/>
    </location>
</feature>
<proteinExistence type="predicted"/>
<keyword evidence="3" id="KW-1185">Reference proteome</keyword>
<gene>
    <name evidence="2" type="ORF">GSOID_T00002013001</name>
</gene>
<evidence type="ECO:0000313" key="3">
    <source>
        <dbReference type="Proteomes" id="UP000001307"/>
    </source>
</evidence>
<protein>
    <recommendedName>
        <fullName evidence="4">DMA domain-containing protein</fullName>
    </recommendedName>
</protein>
<feature type="compositionally biased region" description="Basic and acidic residues" evidence="1">
    <location>
        <begin position="58"/>
        <end position="70"/>
    </location>
</feature>
<feature type="region of interest" description="Disordered" evidence="1">
    <location>
        <begin position="129"/>
        <end position="149"/>
    </location>
</feature>
<evidence type="ECO:0008006" key="4">
    <source>
        <dbReference type="Google" id="ProtNLM"/>
    </source>
</evidence>
<evidence type="ECO:0000256" key="1">
    <source>
        <dbReference type="SAM" id="MobiDB-lite"/>
    </source>
</evidence>
<reference evidence="2" key="1">
    <citation type="journal article" date="2010" name="Science">
        <title>Plasticity of animal genome architecture unmasked by rapid evolution of a pelagic tunicate.</title>
        <authorList>
            <person name="Denoeud F."/>
            <person name="Henriet S."/>
            <person name="Mungpakdee S."/>
            <person name="Aury J.M."/>
            <person name="Da Silva C."/>
            <person name="Brinkmann H."/>
            <person name="Mikhaleva J."/>
            <person name="Olsen L.C."/>
            <person name="Jubin C."/>
            <person name="Canestro C."/>
            <person name="Bouquet J.M."/>
            <person name="Danks G."/>
            <person name="Poulain J."/>
            <person name="Campsteijn C."/>
            <person name="Adamski M."/>
            <person name="Cross I."/>
            <person name="Yadetie F."/>
            <person name="Muffato M."/>
            <person name="Louis A."/>
            <person name="Butcher S."/>
            <person name="Tsagkogeorga G."/>
            <person name="Konrad A."/>
            <person name="Singh S."/>
            <person name="Jensen M.F."/>
            <person name="Cong E.H."/>
            <person name="Eikeseth-Otteraa H."/>
            <person name="Noel B."/>
            <person name="Anthouard V."/>
            <person name="Porcel B.M."/>
            <person name="Kachouri-Lafond R."/>
            <person name="Nishino A."/>
            <person name="Ugolini M."/>
            <person name="Chourrout P."/>
            <person name="Nishida H."/>
            <person name="Aasland R."/>
            <person name="Huzurbazar S."/>
            <person name="Westhof E."/>
            <person name="Delsuc F."/>
            <person name="Lehrach H."/>
            <person name="Reinhardt R."/>
            <person name="Weissenbach J."/>
            <person name="Roy S.W."/>
            <person name="Artiguenave F."/>
            <person name="Postlethwait J.H."/>
            <person name="Manak J.R."/>
            <person name="Thompson E.M."/>
            <person name="Jaillon O."/>
            <person name="Du Pasquier L."/>
            <person name="Boudinot P."/>
            <person name="Liberles D.A."/>
            <person name="Volff J.N."/>
            <person name="Philippe H."/>
            <person name="Lenhard B."/>
            <person name="Roest Crollius H."/>
            <person name="Wincker P."/>
            <person name="Chourrout D."/>
        </authorList>
    </citation>
    <scope>NUCLEOTIDE SEQUENCE [LARGE SCALE GENOMIC DNA]</scope>
</reference>
<accession>E4XS63</accession>
<dbReference type="EMBL" id="FN653131">
    <property type="protein sequence ID" value="CBY12611.1"/>
    <property type="molecule type" value="Genomic_DNA"/>
</dbReference>
<feature type="compositionally biased region" description="Polar residues" evidence="1">
    <location>
        <begin position="1"/>
        <end position="22"/>
    </location>
</feature>
<dbReference type="AlphaFoldDB" id="E4XS63"/>
<dbReference type="InParanoid" id="E4XS63"/>
<dbReference type="Proteomes" id="UP000001307">
    <property type="component" value="Unassembled WGS sequence"/>
</dbReference>
<feature type="compositionally biased region" description="Acidic residues" evidence="1">
    <location>
        <begin position="232"/>
        <end position="242"/>
    </location>
</feature>
<organism evidence="2">
    <name type="scientific">Oikopleura dioica</name>
    <name type="common">Tunicate</name>
    <dbReference type="NCBI Taxonomy" id="34765"/>
    <lineage>
        <taxon>Eukaryota</taxon>
        <taxon>Metazoa</taxon>
        <taxon>Chordata</taxon>
        <taxon>Tunicata</taxon>
        <taxon>Appendicularia</taxon>
        <taxon>Copelata</taxon>
        <taxon>Oikopleuridae</taxon>
        <taxon>Oikopleura</taxon>
    </lineage>
</organism>
<evidence type="ECO:0000313" key="2">
    <source>
        <dbReference type="EMBL" id="CBY12611.1"/>
    </source>
</evidence>
<sequence>MASANQAQSVSKITPRLNTTPTAVPAIELTPEPSDAQSHDSAKKRKRSADNDSSPEIALKRSYGEGRSLPEADENQNQAEADPSTSEFQFQLLTLQKCFPRKPRALLLKALQEHNGNIVNVLNSLAEAAPSSPSGSLNVPHSTPPQSGERVSSIVQNVASSTPTALPPHTMPSLFPRFDQLQMLPGFPQLRGFNPLFRAGVPPLSMYPARHFFHSFMPPNISHRNSASEEYAQIEEQPDSPENDVKSSPNSNE</sequence>